<comment type="caution">
    <text evidence="1">The sequence shown here is derived from an EMBL/GenBank/DDBJ whole genome shotgun (WGS) entry which is preliminary data.</text>
</comment>
<evidence type="ECO:0000313" key="2">
    <source>
        <dbReference type="Proteomes" id="UP000664052"/>
    </source>
</evidence>
<dbReference type="InterPro" id="IPR045997">
    <property type="entry name" value="DUF5953"/>
</dbReference>
<reference evidence="1 2" key="1">
    <citation type="submission" date="2021-02" db="EMBL/GenBank/DDBJ databases">
        <title>De Novo genome assembly of isolated myxobacteria.</title>
        <authorList>
            <person name="Stevens D.C."/>
        </authorList>
    </citation>
    <scope>NUCLEOTIDE SEQUENCE [LARGE SCALE GENOMIC DNA]</scope>
    <source>
        <strain evidence="1 2">ATCC 29039</strain>
    </source>
</reference>
<keyword evidence="2" id="KW-1185">Reference proteome</keyword>
<sequence>MPAILPESSLLLLVHAPDLDGDSRRMRAVIHALEHALPGLHLDWTRSEAEGIQPLSQRDAWLDEAAEDGELPALCNGDEDHLVTLSGWERAGHLSPGNEPLFELHLELPLDTRGIAMAGRLLEAMAESSRAWWGRVLTSRTVVELSRQVRRHWQDAPEPPRGLPVLEPLEMTPTPVVPHHLGWVNYWSAATVQRLGFPDPSRDAELLTRSRQTAFGGWLVRLTDAPLDLDDPAHLDVLRRTYARFPAIGGRAAP</sequence>
<dbReference type="EMBL" id="JAFIMU010000007">
    <property type="protein sequence ID" value="MBN8229953.1"/>
    <property type="molecule type" value="Genomic_DNA"/>
</dbReference>
<protein>
    <submittedName>
        <fullName evidence="1">Uncharacterized protein</fullName>
    </submittedName>
</protein>
<organism evidence="1 2">
    <name type="scientific">Corallococcus macrosporus</name>
    <dbReference type="NCBI Taxonomy" id="35"/>
    <lineage>
        <taxon>Bacteria</taxon>
        <taxon>Pseudomonadati</taxon>
        <taxon>Myxococcota</taxon>
        <taxon>Myxococcia</taxon>
        <taxon>Myxococcales</taxon>
        <taxon>Cystobacterineae</taxon>
        <taxon>Myxococcaceae</taxon>
        <taxon>Corallococcus</taxon>
    </lineage>
</organism>
<gene>
    <name evidence="1" type="ORF">JYK02_20785</name>
</gene>
<dbReference type="Pfam" id="PF19378">
    <property type="entry name" value="DUF5953"/>
    <property type="match status" value="1"/>
</dbReference>
<dbReference type="Proteomes" id="UP000664052">
    <property type="component" value="Unassembled WGS sequence"/>
</dbReference>
<evidence type="ECO:0000313" key="1">
    <source>
        <dbReference type="EMBL" id="MBN8229953.1"/>
    </source>
</evidence>
<accession>A0ABS3DE87</accession>
<name>A0ABS3DE87_9BACT</name>
<proteinExistence type="predicted"/>